<gene>
    <name evidence="1" type="ORF">SAMN04488121_107198</name>
</gene>
<reference evidence="1 2" key="1">
    <citation type="submission" date="2016-10" db="EMBL/GenBank/DDBJ databases">
        <authorList>
            <person name="de Groot N.N."/>
        </authorList>
    </citation>
    <scope>NUCLEOTIDE SEQUENCE [LARGE SCALE GENOMIC DNA]</scope>
    <source>
        <strain evidence="1 2">DSM 527</strain>
    </source>
</reference>
<accession>A0A1G7Y4G4</accession>
<dbReference type="AlphaFoldDB" id="A0A1G7Y4G4"/>
<dbReference type="RefSeq" id="WP_089835820.1">
    <property type="nucleotide sequence ID" value="NZ_FNBN01000007.1"/>
</dbReference>
<name>A0A1G7Y4G4_CHIFI</name>
<protein>
    <submittedName>
        <fullName evidence="1">Proteic killer suppression protein</fullName>
    </submittedName>
</protein>
<dbReference type="SUPFAM" id="SSF143011">
    <property type="entry name" value="RelE-like"/>
    <property type="match status" value="1"/>
</dbReference>
<dbReference type="STRING" id="104663.SAMN04488121_107198"/>
<proteinExistence type="predicted"/>
<dbReference type="OrthoDB" id="9801102at2"/>
<sequence>MILSFDCKDTKKVFEGTRVRKWSVEIQVVARRKLFMLNNAQDYQDLIVPPSNHFEKLKGKKYKGLCSIRINDQWRIVFKWKDGNASNVRIEDYHIS</sequence>
<evidence type="ECO:0000313" key="1">
    <source>
        <dbReference type="EMBL" id="SDG91304.1"/>
    </source>
</evidence>
<dbReference type="Proteomes" id="UP000199045">
    <property type="component" value="Unassembled WGS sequence"/>
</dbReference>
<dbReference type="Gene3D" id="3.30.2310.20">
    <property type="entry name" value="RelE-like"/>
    <property type="match status" value="1"/>
</dbReference>
<dbReference type="PANTHER" id="PTHR40266">
    <property type="entry name" value="TOXIN HIGB-1"/>
    <property type="match status" value="1"/>
</dbReference>
<dbReference type="InterPro" id="IPR007711">
    <property type="entry name" value="HigB-1"/>
</dbReference>
<dbReference type="InterPro" id="IPR035093">
    <property type="entry name" value="RelE/ParE_toxin_dom_sf"/>
</dbReference>
<organism evidence="1 2">
    <name type="scientific">Chitinophaga filiformis</name>
    <name type="common">Myxococcus filiformis</name>
    <name type="synonym">Flexibacter filiformis</name>
    <dbReference type="NCBI Taxonomy" id="104663"/>
    <lineage>
        <taxon>Bacteria</taxon>
        <taxon>Pseudomonadati</taxon>
        <taxon>Bacteroidota</taxon>
        <taxon>Chitinophagia</taxon>
        <taxon>Chitinophagales</taxon>
        <taxon>Chitinophagaceae</taxon>
        <taxon>Chitinophaga</taxon>
    </lineage>
</organism>
<dbReference type="EMBL" id="FNBN01000007">
    <property type="protein sequence ID" value="SDG91304.1"/>
    <property type="molecule type" value="Genomic_DNA"/>
</dbReference>
<dbReference type="Pfam" id="PF05015">
    <property type="entry name" value="HigB-like_toxin"/>
    <property type="match status" value="1"/>
</dbReference>
<evidence type="ECO:0000313" key="2">
    <source>
        <dbReference type="Proteomes" id="UP000199045"/>
    </source>
</evidence>
<dbReference type="PANTHER" id="PTHR40266:SF2">
    <property type="entry name" value="TOXIN HIGB-1"/>
    <property type="match status" value="1"/>
</dbReference>